<feature type="region of interest" description="Disordered" evidence="1">
    <location>
        <begin position="14"/>
        <end position="33"/>
    </location>
</feature>
<proteinExistence type="predicted"/>
<dbReference type="PANTHER" id="PTHR11941">
    <property type="entry name" value="ENOYL-COA HYDRATASE-RELATED"/>
    <property type="match status" value="1"/>
</dbReference>
<sequence>MAPPSQEVLFSLQIPAHKSPAAPSPGGTITVSRLSLTPSLPRDATAFQSMSSNPAHGRARPRHGDQPPPPPIYLLTHHSPPDNRLTPPFLQTYLHALLRLQHGDYPYGILLTTSSITKFFSNGLDLATFQPSDKPRYLYPLWRKLLTYPMPTCAVINGHGFAGGLMLSMFHDFRIMNPHRGWLCLNELEFDAELAPAMASIFKAKLTNSTFRSLLLEARRFTSLQALEYGLVDGLGGLEEAVNVMTDVEGGHGRAGMVVSVRGRGTVYGKLKEEMYKDVLTQLEMSELEETQIVERRMLDRVMRDKEEKILIERLGGVEKAKL</sequence>
<dbReference type="Gene3D" id="3.90.226.10">
    <property type="entry name" value="2-enoyl-CoA Hydratase, Chain A, domain 1"/>
    <property type="match status" value="1"/>
</dbReference>
<gene>
    <name evidence="2" type="ORF">LTR05_000258</name>
</gene>
<dbReference type="InterPro" id="IPR029045">
    <property type="entry name" value="ClpP/crotonase-like_dom_sf"/>
</dbReference>
<dbReference type="EMBL" id="JAVRRJ010000001">
    <property type="protein sequence ID" value="KAK5090089.1"/>
    <property type="molecule type" value="Genomic_DNA"/>
</dbReference>
<evidence type="ECO:0000256" key="1">
    <source>
        <dbReference type="SAM" id="MobiDB-lite"/>
    </source>
</evidence>
<reference evidence="2 3" key="1">
    <citation type="submission" date="2023-08" db="EMBL/GenBank/DDBJ databases">
        <title>Black Yeasts Isolated from many extreme environments.</title>
        <authorList>
            <person name="Coleine C."/>
            <person name="Stajich J.E."/>
            <person name="Selbmann L."/>
        </authorList>
    </citation>
    <scope>NUCLEOTIDE SEQUENCE [LARGE SCALE GENOMIC DNA]</scope>
    <source>
        <strain evidence="2 3">CCFEE 5910</strain>
    </source>
</reference>
<name>A0AAN7TB60_9EURO</name>
<dbReference type="GO" id="GO:0006635">
    <property type="term" value="P:fatty acid beta-oxidation"/>
    <property type="evidence" value="ECO:0007669"/>
    <property type="project" value="TreeGrafter"/>
</dbReference>
<dbReference type="GO" id="GO:0004165">
    <property type="term" value="F:delta(3)-delta(2)-enoyl-CoA isomerase activity"/>
    <property type="evidence" value="ECO:0007669"/>
    <property type="project" value="TreeGrafter"/>
</dbReference>
<dbReference type="Proteomes" id="UP001309876">
    <property type="component" value="Unassembled WGS sequence"/>
</dbReference>
<dbReference type="Pfam" id="PF00378">
    <property type="entry name" value="ECH_1"/>
    <property type="match status" value="1"/>
</dbReference>
<dbReference type="InterPro" id="IPR001753">
    <property type="entry name" value="Enoyl-CoA_hydra/iso"/>
</dbReference>
<dbReference type="GO" id="GO:0005777">
    <property type="term" value="C:peroxisome"/>
    <property type="evidence" value="ECO:0007669"/>
    <property type="project" value="TreeGrafter"/>
</dbReference>
<accession>A0AAN7TB60</accession>
<protein>
    <submittedName>
        <fullName evidence="2">Uncharacterized protein</fullName>
    </submittedName>
</protein>
<evidence type="ECO:0000313" key="2">
    <source>
        <dbReference type="EMBL" id="KAK5090089.1"/>
    </source>
</evidence>
<dbReference type="PANTHER" id="PTHR11941:SF75">
    <property type="entry name" value="ENOYL-COA HYDRATASE_ISOMERASE FAMILY PROTEIN"/>
    <property type="match status" value="1"/>
</dbReference>
<evidence type="ECO:0000313" key="3">
    <source>
        <dbReference type="Proteomes" id="UP001309876"/>
    </source>
</evidence>
<dbReference type="AlphaFoldDB" id="A0AAN7TB60"/>
<organism evidence="2 3">
    <name type="scientific">Lithohypha guttulata</name>
    <dbReference type="NCBI Taxonomy" id="1690604"/>
    <lineage>
        <taxon>Eukaryota</taxon>
        <taxon>Fungi</taxon>
        <taxon>Dikarya</taxon>
        <taxon>Ascomycota</taxon>
        <taxon>Pezizomycotina</taxon>
        <taxon>Eurotiomycetes</taxon>
        <taxon>Chaetothyriomycetidae</taxon>
        <taxon>Chaetothyriales</taxon>
        <taxon>Trichomeriaceae</taxon>
        <taxon>Lithohypha</taxon>
    </lineage>
</organism>
<feature type="region of interest" description="Disordered" evidence="1">
    <location>
        <begin position="44"/>
        <end position="70"/>
    </location>
</feature>
<keyword evidence="3" id="KW-1185">Reference proteome</keyword>
<dbReference type="SUPFAM" id="SSF52096">
    <property type="entry name" value="ClpP/crotonase"/>
    <property type="match status" value="1"/>
</dbReference>
<dbReference type="CDD" id="cd06558">
    <property type="entry name" value="crotonase-like"/>
    <property type="match status" value="1"/>
</dbReference>
<comment type="caution">
    <text evidence="2">The sequence shown here is derived from an EMBL/GenBank/DDBJ whole genome shotgun (WGS) entry which is preliminary data.</text>
</comment>